<organism evidence="1">
    <name type="scientific">Tanacetum cinerariifolium</name>
    <name type="common">Dalmatian daisy</name>
    <name type="synonym">Chrysanthemum cinerariifolium</name>
    <dbReference type="NCBI Taxonomy" id="118510"/>
    <lineage>
        <taxon>Eukaryota</taxon>
        <taxon>Viridiplantae</taxon>
        <taxon>Streptophyta</taxon>
        <taxon>Embryophyta</taxon>
        <taxon>Tracheophyta</taxon>
        <taxon>Spermatophyta</taxon>
        <taxon>Magnoliopsida</taxon>
        <taxon>eudicotyledons</taxon>
        <taxon>Gunneridae</taxon>
        <taxon>Pentapetalae</taxon>
        <taxon>asterids</taxon>
        <taxon>campanulids</taxon>
        <taxon>Asterales</taxon>
        <taxon>Asteraceae</taxon>
        <taxon>Asteroideae</taxon>
        <taxon>Anthemideae</taxon>
        <taxon>Anthemidinae</taxon>
        <taxon>Tanacetum</taxon>
    </lineage>
</organism>
<feature type="non-terminal residue" evidence="1">
    <location>
        <position position="1"/>
    </location>
</feature>
<gene>
    <name evidence="1" type="ORF">Tci_448193</name>
</gene>
<evidence type="ECO:0000313" key="1">
    <source>
        <dbReference type="EMBL" id="GEY76219.1"/>
    </source>
</evidence>
<sequence length="430" mass="48052">SLVNFTNPTDRSWVILDLSTKGFCSTTCDNLGFDSDRRVLGCMLDYRVLNNLWLEQGIAHKPVIVEVFHNLRCDCKVVYHDLCLGGKALAERENVGLDLTKSDICPSFIEHPLRRVCPLGRGFVSKLLQDNEESFSVKLLIFFMDSKFIIVSQTCALTKDELSHLVADYDIPKMLGFFFQRGPRPFLMLLLVSLDYPILFLTGLKSFWKYSPKKPIIYHRGKGRFFDGEGNSPSNKFVNNEALVIGIAPLNFAPPSHITDNVRDSDDVSSRGDIVREAGRLRKSLKATGKRKLATGPSSKDVHHKLGKVPPQASKVAGDASDPLDIKSDPNIHDNVLNSQTCQLMYVGRGKLIRTRPMLSLRGNDQATMVSKVVPNVATKLICSDQMECLITKLFKATMFRGECQAFEEVASLKGPFILENMPGYRSTSK</sequence>
<dbReference type="AlphaFoldDB" id="A0A699HTZ7"/>
<dbReference type="EMBL" id="BKCJ010207280">
    <property type="protein sequence ID" value="GEY76219.1"/>
    <property type="molecule type" value="Genomic_DNA"/>
</dbReference>
<accession>A0A699HTZ7</accession>
<reference evidence="1" key="1">
    <citation type="journal article" date="2019" name="Sci. Rep.">
        <title>Draft genome of Tanacetum cinerariifolium, the natural source of mosquito coil.</title>
        <authorList>
            <person name="Yamashiro T."/>
            <person name="Shiraishi A."/>
            <person name="Satake H."/>
            <person name="Nakayama K."/>
        </authorList>
    </citation>
    <scope>NUCLEOTIDE SEQUENCE</scope>
</reference>
<protein>
    <submittedName>
        <fullName evidence="1">Uncharacterized protein</fullName>
    </submittedName>
</protein>
<name>A0A699HTZ7_TANCI</name>
<comment type="caution">
    <text evidence="1">The sequence shown here is derived from an EMBL/GenBank/DDBJ whole genome shotgun (WGS) entry which is preliminary data.</text>
</comment>
<proteinExistence type="predicted"/>